<proteinExistence type="predicted"/>
<keyword evidence="2" id="KW-1185">Reference proteome</keyword>
<dbReference type="AlphaFoldDB" id="A0A1D7U5E7"/>
<name>A0A1D7U5E7_9HYPH</name>
<dbReference type="EMBL" id="CP017147">
    <property type="protein sequence ID" value="AOO82609.1"/>
    <property type="molecule type" value="Genomic_DNA"/>
</dbReference>
<sequence length="65" mass="6982">MRHQRIGALVEPFLYTVIEGPACALALEGEAATSEKALRERVTAAVNLFLNGLPRPSPQPASPVR</sequence>
<protein>
    <submittedName>
        <fullName evidence="1">Uncharacterized protein</fullName>
    </submittedName>
</protein>
<evidence type="ECO:0000313" key="2">
    <source>
        <dbReference type="Proteomes" id="UP000094969"/>
    </source>
</evidence>
<dbReference type="Proteomes" id="UP000094969">
    <property type="component" value="Chromosome"/>
</dbReference>
<gene>
    <name evidence="1" type="ORF">BHK69_21105</name>
</gene>
<reference evidence="1 2" key="1">
    <citation type="journal article" date="2015" name="Antonie Van Leeuwenhoek">
        <title>Bosea vaviloviae sp. nov., a new species of slow-growing rhizobia isolated from nodules of the relict species Vavilovia formosa (Stev.) Fed.</title>
        <authorList>
            <person name="Safronova V.I."/>
            <person name="Kuznetsova I.G."/>
            <person name="Sazanova A.L."/>
            <person name="Kimeklis A.K."/>
            <person name="Belimov A.A."/>
            <person name="Andronov E.E."/>
            <person name="Pinaev A.G."/>
            <person name="Chizhevskaya E.P."/>
            <person name="Pukhaev A.R."/>
            <person name="Popov K.P."/>
            <person name="Willems A."/>
            <person name="Tikhonovich I.A."/>
        </authorList>
    </citation>
    <scope>NUCLEOTIDE SEQUENCE [LARGE SCALE GENOMIC DNA]</scope>
    <source>
        <strain evidence="1 2">Vaf18</strain>
    </source>
</reference>
<accession>A0A1D7U5E7</accession>
<dbReference type="KEGG" id="bvv:BHK69_21105"/>
<organism evidence="1 2">
    <name type="scientific">Bosea vaviloviae</name>
    <dbReference type="NCBI Taxonomy" id="1526658"/>
    <lineage>
        <taxon>Bacteria</taxon>
        <taxon>Pseudomonadati</taxon>
        <taxon>Pseudomonadota</taxon>
        <taxon>Alphaproteobacteria</taxon>
        <taxon>Hyphomicrobiales</taxon>
        <taxon>Boseaceae</taxon>
        <taxon>Bosea</taxon>
    </lineage>
</organism>
<evidence type="ECO:0000313" key="1">
    <source>
        <dbReference type="EMBL" id="AOO82609.1"/>
    </source>
</evidence>